<comment type="cofactor">
    <cofactor evidence="14">
        <name>Zn(2+)</name>
        <dbReference type="ChEBI" id="CHEBI:29105"/>
    </cofactor>
    <text evidence="14">Binds 1 zinc ion per subunit.</text>
</comment>
<keyword evidence="10 14" id="KW-1133">Transmembrane helix</keyword>
<dbReference type="PROSITE" id="PS00674">
    <property type="entry name" value="AAA"/>
    <property type="match status" value="1"/>
</dbReference>
<feature type="compositionally biased region" description="Basic residues" evidence="16">
    <location>
        <begin position="540"/>
        <end position="549"/>
    </location>
</feature>
<dbReference type="GO" id="GO:0004222">
    <property type="term" value="F:metalloendopeptidase activity"/>
    <property type="evidence" value="ECO:0007669"/>
    <property type="project" value="InterPro"/>
</dbReference>
<feature type="binding site" evidence="14">
    <location>
        <position position="346"/>
    </location>
    <ligand>
        <name>Zn(2+)</name>
        <dbReference type="ChEBI" id="CHEBI:29105"/>
        <note>catalytic</note>
    </ligand>
</feature>
<evidence type="ECO:0000256" key="12">
    <source>
        <dbReference type="ARBA" id="ARBA00023136"/>
    </source>
</evidence>
<comment type="function">
    <text evidence="14">Acts as a processive, ATP-dependent zinc metallopeptidase for both cytoplasmic and membrane proteins. Plays a role in the quality control of integral membrane proteins.</text>
</comment>
<dbReference type="GO" id="GO:0004176">
    <property type="term" value="F:ATP-dependent peptidase activity"/>
    <property type="evidence" value="ECO:0007669"/>
    <property type="project" value="InterPro"/>
</dbReference>
<evidence type="ECO:0000256" key="9">
    <source>
        <dbReference type="ARBA" id="ARBA00022840"/>
    </source>
</evidence>
<keyword evidence="18" id="KW-0132">Cell division</keyword>
<evidence type="ECO:0000256" key="8">
    <source>
        <dbReference type="ARBA" id="ARBA00022833"/>
    </source>
</evidence>
<feature type="domain" description="AAA+ ATPase" evidence="17">
    <location>
        <begin position="116"/>
        <end position="255"/>
    </location>
</feature>
<dbReference type="InterPro" id="IPR027417">
    <property type="entry name" value="P-loop_NTPase"/>
</dbReference>
<keyword evidence="7 14" id="KW-0378">Hydrolase</keyword>
<sequence length="557" mass="59244">MPATEALGQPLFLISMLAVITVGLWASFYLGRGAAKSRPPESPPEPQRFSAQSRMPVAAEALVAPLAPPRAPEEDASVPRATFADVAGLDEAVEEMRELKEYLLDPSRFSRLGASLPKGVLLVGPPGTGKTLLTKALAGEAGVPFQVVSAASLVEVYVGVGASRVRQVFAQARKKAPSIILLDELDAIGRTRARQAAGGQEERESTLNQLLLEMDGFDPAAGVLVVGATNRPDVLDPALLRPGRFDRRLFVNPPDLRGRRAILEVHSRNKPLGGGASLDAVARRTTGFTGADLANVMNEAALLSGRRRKPHLGPDELEEAIDRTMSGPQRLSQVISEGDKRMIAYHEAGHALVGRAVARGHEVHRISIVARGQSHGYTLSVPVEDRLLLTRSELTAQLAVLLAGRVAEEVVFGDPTTGAEEDLSRATALAQKMVREYGMSEAAGLRTFGPAGEPDGADGLRPALSSRVDAEIDRLIEEAHTRARAIVSAHREHLDALASRLITAETLEKSEIDRLLTGVARDGAPPAAGRRSGATEGPALRRRPAKPRARSTGVPSA</sequence>
<evidence type="ECO:0000256" key="3">
    <source>
        <dbReference type="ARBA" id="ARBA00022670"/>
    </source>
</evidence>
<feature type="region of interest" description="Disordered" evidence="16">
    <location>
        <begin position="518"/>
        <end position="557"/>
    </location>
</feature>
<dbReference type="SMART" id="SM00382">
    <property type="entry name" value="AAA"/>
    <property type="match status" value="1"/>
</dbReference>
<accession>A0A6J4HE61</accession>
<comment type="similarity">
    <text evidence="15">Belongs to the AAA ATPase family.</text>
</comment>
<evidence type="ECO:0000313" key="18">
    <source>
        <dbReference type="EMBL" id="CAA9221058.1"/>
    </source>
</evidence>
<evidence type="ECO:0000256" key="13">
    <source>
        <dbReference type="ARBA" id="ARBA00061570"/>
    </source>
</evidence>
<evidence type="ECO:0000256" key="11">
    <source>
        <dbReference type="ARBA" id="ARBA00023049"/>
    </source>
</evidence>
<dbReference type="Pfam" id="PF00004">
    <property type="entry name" value="AAA"/>
    <property type="match status" value="1"/>
</dbReference>
<keyword evidence="8 14" id="KW-0862">Zinc</keyword>
<dbReference type="FunFam" id="3.40.50.300:FF:000001">
    <property type="entry name" value="ATP-dependent zinc metalloprotease FtsH"/>
    <property type="match status" value="1"/>
</dbReference>
<dbReference type="GO" id="GO:0008270">
    <property type="term" value="F:zinc ion binding"/>
    <property type="evidence" value="ECO:0007669"/>
    <property type="project" value="UniProtKB-UniRule"/>
</dbReference>
<dbReference type="InterPro" id="IPR000642">
    <property type="entry name" value="Peptidase_M41"/>
</dbReference>
<evidence type="ECO:0000256" key="10">
    <source>
        <dbReference type="ARBA" id="ARBA00022989"/>
    </source>
</evidence>
<evidence type="ECO:0000256" key="5">
    <source>
        <dbReference type="ARBA" id="ARBA00022723"/>
    </source>
</evidence>
<dbReference type="SUPFAM" id="SSF52540">
    <property type="entry name" value="P-loop containing nucleoside triphosphate hydrolases"/>
    <property type="match status" value="1"/>
</dbReference>
<dbReference type="PANTHER" id="PTHR23076:SF97">
    <property type="entry name" value="ATP-DEPENDENT ZINC METALLOPROTEASE YME1L1"/>
    <property type="match status" value="1"/>
</dbReference>
<dbReference type="EC" id="3.4.24.-" evidence="14"/>
<dbReference type="SUPFAM" id="SSF140990">
    <property type="entry name" value="FtsH protease domain-like"/>
    <property type="match status" value="1"/>
</dbReference>
<proteinExistence type="inferred from homology"/>
<dbReference type="PANTHER" id="PTHR23076">
    <property type="entry name" value="METALLOPROTEASE M41 FTSH"/>
    <property type="match status" value="1"/>
</dbReference>
<evidence type="ECO:0000256" key="2">
    <source>
        <dbReference type="ARBA" id="ARBA00010044"/>
    </source>
</evidence>
<keyword evidence="12 14" id="KW-0472">Membrane</keyword>
<dbReference type="Gene3D" id="3.40.50.300">
    <property type="entry name" value="P-loop containing nucleotide triphosphate hydrolases"/>
    <property type="match status" value="1"/>
</dbReference>
<dbReference type="InterPro" id="IPR037219">
    <property type="entry name" value="Peptidase_M41-like"/>
</dbReference>
<dbReference type="FunFam" id="1.10.8.60:FF:000001">
    <property type="entry name" value="ATP-dependent zinc metalloprotease FtsH"/>
    <property type="match status" value="1"/>
</dbReference>
<dbReference type="InterPro" id="IPR003960">
    <property type="entry name" value="ATPase_AAA_CS"/>
</dbReference>
<dbReference type="GO" id="GO:0005886">
    <property type="term" value="C:plasma membrane"/>
    <property type="evidence" value="ECO:0007669"/>
    <property type="project" value="UniProtKB-SubCell"/>
</dbReference>
<gene>
    <name evidence="14" type="primary">ftsH</name>
    <name evidence="18" type="ORF">AVDCRST_MAG10-679</name>
</gene>
<dbReference type="GO" id="GO:0006508">
    <property type="term" value="P:proteolysis"/>
    <property type="evidence" value="ECO:0007669"/>
    <property type="project" value="UniProtKB-KW"/>
</dbReference>
<keyword evidence="3 14" id="KW-0645">Protease</keyword>
<dbReference type="NCBIfam" id="TIGR01241">
    <property type="entry name" value="FtsH_fam"/>
    <property type="match status" value="1"/>
</dbReference>
<feature type="binding site" evidence="14">
    <location>
        <begin position="124"/>
        <end position="131"/>
    </location>
    <ligand>
        <name>ATP</name>
        <dbReference type="ChEBI" id="CHEBI:30616"/>
    </ligand>
</feature>
<keyword evidence="4 14" id="KW-0812">Transmembrane</keyword>
<protein>
    <recommendedName>
        <fullName evidence="14">ATP-dependent zinc metalloprotease FtsH</fullName>
        <ecNumber evidence="14">3.4.24.-</ecNumber>
    </recommendedName>
</protein>
<evidence type="ECO:0000256" key="7">
    <source>
        <dbReference type="ARBA" id="ARBA00022801"/>
    </source>
</evidence>
<dbReference type="HAMAP" id="MF_01458">
    <property type="entry name" value="FtsH"/>
    <property type="match status" value="1"/>
</dbReference>
<feature type="active site" evidence="14">
    <location>
        <position position="347"/>
    </location>
</feature>
<feature type="binding site" evidence="14">
    <location>
        <position position="422"/>
    </location>
    <ligand>
        <name>Zn(2+)</name>
        <dbReference type="ChEBI" id="CHEBI:29105"/>
        <note>catalytic</note>
    </ligand>
</feature>
<evidence type="ECO:0000256" key="4">
    <source>
        <dbReference type="ARBA" id="ARBA00022692"/>
    </source>
</evidence>
<dbReference type="Pfam" id="PF17862">
    <property type="entry name" value="AAA_lid_3"/>
    <property type="match status" value="1"/>
</dbReference>
<dbReference type="CDD" id="cd19501">
    <property type="entry name" value="RecA-like_FtsH"/>
    <property type="match status" value="1"/>
</dbReference>
<evidence type="ECO:0000256" key="15">
    <source>
        <dbReference type="RuleBase" id="RU003651"/>
    </source>
</evidence>
<evidence type="ECO:0000256" key="1">
    <source>
        <dbReference type="ARBA" id="ARBA00004370"/>
    </source>
</evidence>
<comment type="subcellular location">
    <subcellularLocation>
        <location evidence="14">Cell membrane</location>
        <topology evidence="14">Multi-pass membrane protein</topology>
        <orientation evidence="14">Cytoplasmic side</orientation>
    </subcellularLocation>
    <subcellularLocation>
        <location evidence="1">Membrane</location>
    </subcellularLocation>
</comment>
<organism evidence="18">
    <name type="scientific">uncultured Acidimicrobiales bacterium</name>
    <dbReference type="NCBI Taxonomy" id="310071"/>
    <lineage>
        <taxon>Bacteria</taxon>
        <taxon>Bacillati</taxon>
        <taxon>Actinomycetota</taxon>
        <taxon>Acidimicrobiia</taxon>
        <taxon>Acidimicrobiales</taxon>
        <taxon>environmental samples</taxon>
    </lineage>
</organism>
<dbReference type="Pfam" id="PF01434">
    <property type="entry name" value="Peptidase_M41"/>
    <property type="match status" value="1"/>
</dbReference>
<comment type="similarity">
    <text evidence="2 14">In the C-terminal section; belongs to the peptidase M41 family.</text>
</comment>
<dbReference type="EMBL" id="CADCTB010000044">
    <property type="protein sequence ID" value="CAA9221058.1"/>
    <property type="molecule type" value="Genomic_DNA"/>
</dbReference>
<feature type="compositionally biased region" description="Low complexity" evidence="16">
    <location>
        <begin position="520"/>
        <end position="534"/>
    </location>
</feature>
<keyword evidence="6 14" id="KW-0547">Nucleotide-binding</keyword>
<name>A0A6J4HE61_9ACTN</name>
<dbReference type="AlphaFoldDB" id="A0A6J4HE61"/>
<evidence type="ECO:0000259" key="17">
    <source>
        <dbReference type="SMART" id="SM00382"/>
    </source>
</evidence>
<dbReference type="InterPro" id="IPR003959">
    <property type="entry name" value="ATPase_AAA_core"/>
</dbReference>
<comment type="caution">
    <text evidence="14">Lacks conserved residue(s) required for the propagation of feature annotation.</text>
</comment>
<feature type="transmembrane region" description="Helical" evidence="14">
    <location>
        <begin position="12"/>
        <end position="30"/>
    </location>
</feature>
<dbReference type="GO" id="GO:0016887">
    <property type="term" value="F:ATP hydrolysis activity"/>
    <property type="evidence" value="ECO:0007669"/>
    <property type="project" value="UniProtKB-UniRule"/>
</dbReference>
<keyword evidence="18" id="KW-0131">Cell cycle</keyword>
<dbReference type="GO" id="GO:0030163">
    <property type="term" value="P:protein catabolic process"/>
    <property type="evidence" value="ECO:0007669"/>
    <property type="project" value="UniProtKB-UniRule"/>
</dbReference>
<dbReference type="GO" id="GO:0051301">
    <property type="term" value="P:cell division"/>
    <property type="evidence" value="ECO:0007669"/>
    <property type="project" value="UniProtKB-KW"/>
</dbReference>
<feature type="binding site" evidence="14">
    <location>
        <position position="350"/>
    </location>
    <ligand>
        <name>Zn(2+)</name>
        <dbReference type="ChEBI" id="CHEBI:29105"/>
        <note>catalytic</note>
    </ligand>
</feature>
<keyword evidence="14" id="KW-1003">Cell membrane</keyword>
<dbReference type="FunFam" id="1.20.58.760:FF:000001">
    <property type="entry name" value="ATP-dependent zinc metalloprotease FtsH"/>
    <property type="match status" value="1"/>
</dbReference>
<dbReference type="Gene3D" id="1.20.58.760">
    <property type="entry name" value="Peptidase M41"/>
    <property type="match status" value="1"/>
</dbReference>
<dbReference type="InterPro" id="IPR003593">
    <property type="entry name" value="AAA+_ATPase"/>
</dbReference>
<evidence type="ECO:0000256" key="14">
    <source>
        <dbReference type="HAMAP-Rule" id="MF_01458"/>
    </source>
</evidence>
<comment type="similarity">
    <text evidence="13 14">In the central section; belongs to the AAA ATPase family.</text>
</comment>
<reference evidence="18" key="1">
    <citation type="submission" date="2020-02" db="EMBL/GenBank/DDBJ databases">
        <authorList>
            <person name="Meier V. D."/>
        </authorList>
    </citation>
    <scope>NUCLEOTIDE SEQUENCE</scope>
    <source>
        <strain evidence="18">AVDCRST_MAG10</strain>
    </source>
</reference>
<dbReference type="Gene3D" id="1.10.8.60">
    <property type="match status" value="1"/>
</dbReference>
<evidence type="ECO:0000256" key="16">
    <source>
        <dbReference type="SAM" id="MobiDB-lite"/>
    </source>
</evidence>
<dbReference type="InterPro" id="IPR041569">
    <property type="entry name" value="AAA_lid_3"/>
</dbReference>
<comment type="subunit">
    <text evidence="14">Homohexamer.</text>
</comment>
<keyword evidence="5 14" id="KW-0479">Metal-binding</keyword>
<dbReference type="GO" id="GO:0005524">
    <property type="term" value="F:ATP binding"/>
    <property type="evidence" value="ECO:0007669"/>
    <property type="project" value="UniProtKB-UniRule"/>
</dbReference>
<keyword evidence="11 14" id="KW-0482">Metalloprotease</keyword>
<evidence type="ECO:0000256" key="6">
    <source>
        <dbReference type="ARBA" id="ARBA00022741"/>
    </source>
</evidence>
<dbReference type="InterPro" id="IPR005936">
    <property type="entry name" value="FtsH"/>
</dbReference>
<keyword evidence="9 14" id="KW-0067">ATP-binding</keyword>